<keyword evidence="8" id="KW-1185">Reference proteome</keyword>
<name>A0A2P6MC78_9GAMM</name>
<dbReference type="CDD" id="cd00165">
    <property type="entry name" value="S4"/>
    <property type="match status" value="1"/>
</dbReference>
<dbReference type="GO" id="GO:0003727">
    <property type="term" value="F:single-stranded RNA binding"/>
    <property type="evidence" value="ECO:0007669"/>
    <property type="project" value="InterPro"/>
</dbReference>
<evidence type="ECO:0000256" key="2">
    <source>
        <dbReference type="ARBA" id="ARBA00022884"/>
    </source>
</evidence>
<dbReference type="OrthoDB" id="9797176at2"/>
<keyword evidence="2 4" id="KW-0694">RNA-binding</keyword>
<reference evidence="7 8" key="1">
    <citation type="submission" date="2018-03" db="EMBL/GenBank/DDBJ databases">
        <title>Arenimonas caeni sp. nov., isolated from activated sludge.</title>
        <authorList>
            <person name="Liu H."/>
        </authorList>
    </citation>
    <scope>NUCLEOTIDE SEQUENCE [LARGE SCALE GENOMIC DNA]</scope>
    <source>
        <strain evidence="8">z29</strain>
    </source>
</reference>
<keyword evidence="3 4" id="KW-0238">DNA-binding</keyword>
<organism evidence="7 8">
    <name type="scientific">Arenimonas caeni</name>
    <dbReference type="NCBI Taxonomy" id="2058085"/>
    <lineage>
        <taxon>Bacteria</taxon>
        <taxon>Pseudomonadati</taxon>
        <taxon>Pseudomonadota</taxon>
        <taxon>Gammaproteobacteria</taxon>
        <taxon>Lysobacterales</taxon>
        <taxon>Lysobacteraceae</taxon>
        <taxon>Arenimonas</taxon>
    </lineage>
</organism>
<comment type="caution">
    <text evidence="7">The sequence shown here is derived from an EMBL/GenBank/DDBJ whole genome shotgun (WGS) entry which is preliminary data.</text>
</comment>
<dbReference type="AlphaFoldDB" id="A0A2P6MC78"/>
<dbReference type="Proteomes" id="UP000241736">
    <property type="component" value="Unassembled WGS sequence"/>
</dbReference>
<accession>A0A2P6MC78</accession>
<proteinExistence type="inferred from homology"/>
<dbReference type="RefSeq" id="WP_106989002.1">
    <property type="nucleotide sequence ID" value="NZ_KZ679084.1"/>
</dbReference>
<dbReference type="SUPFAM" id="SSF55174">
    <property type="entry name" value="Alpha-L RNA-binding motif"/>
    <property type="match status" value="1"/>
</dbReference>
<comment type="similarity">
    <text evidence="1 4">Belongs to the HSP15 family.</text>
</comment>
<dbReference type="GO" id="GO:0034605">
    <property type="term" value="P:cellular response to heat"/>
    <property type="evidence" value="ECO:0007669"/>
    <property type="project" value="InterPro"/>
</dbReference>
<dbReference type="GO" id="GO:0043023">
    <property type="term" value="F:ribosomal large subunit binding"/>
    <property type="evidence" value="ECO:0007669"/>
    <property type="project" value="InterPro"/>
</dbReference>
<evidence type="ECO:0000256" key="1">
    <source>
        <dbReference type="ARBA" id="ARBA00008396"/>
    </source>
</evidence>
<evidence type="ECO:0000313" key="7">
    <source>
        <dbReference type="EMBL" id="PRH83614.1"/>
    </source>
</evidence>
<feature type="region of interest" description="Disordered" evidence="5">
    <location>
        <begin position="97"/>
        <end position="122"/>
    </location>
</feature>
<dbReference type="PIRSF" id="PIRSF016821">
    <property type="entry name" value="HSP15"/>
    <property type="match status" value="1"/>
</dbReference>
<dbReference type="EMBL" id="PVLF01000001">
    <property type="protein sequence ID" value="PRH83614.1"/>
    <property type="molecule type" value="Genomic_DNA"/>
</dbReference>
<feature type="compositionally biased region" description="Basic and acidic residues" evidence="5">
    <location>
        <begin position="97"/>
        <end position="106"/>
    </location>
</feature>
<protein>
    <recommendedName>
        <fullName evidence="4">Heat shock protein 15</fullName>
    </recommendedName>
</protein>
<gene>
    <name evidence="7" type="ORF">C6N40_00250</name>
</gene>
<evidence type="ECO:0000259" key="6">
    <source>
        <dbReference type="SMART" id="SM00363"/>
    </source>
</evidence>
<dbReference type="GO" id="GO:0003677">
    <property type="term" value="F:DNA binding"/>
    <property type="evidence" value="ECO:0007669"/>
    <property type="project" value="UniProtKB-KW"/>
</dbReference>
<feature type="domain" description="RNA-binding S4" evidence="6">
    <location>
        <begin position="11"/>
        <end position="73"/>
    </location>
</feature>
<dbReference type="Gene3D" id="3.10.290.10">
    <property type="entry name" value="RNA-binding S4 domain"/>
    <property type="match status" value="1"/>
</dbReference>
<dbReference type="SMART" id="SM00363">
    <property type="entry name" value="S4"/>
    <property type="match status" value="1"/>
</dbReference>
<dbReference type="InterPro" id="IPR002942">
    <property type="entry name" value="S4_RNA-bd"/>
</dbReference>
<dbReference type="PROSITE" id="PS50889">
    <property type="entry name" value="S4"/>
    <property type="match status" value="1"/>
</dbReference>
<dbReference type="Pfam" id="PF01479">
    <property type="entry name" value="S4"/>
    <property type="match status" value="1"/>
</dbReference>
<evidence type="ECO:0000256" key="3">
    <source>
        <dbReference type="ARBA" id="ARBA00023125"/>
    </source>
</evidence>
<dbReference type="InterPro" id="IPR025708">
    <property type="entry name" value="HSP15"/>
</dbReference>
<sequence length="135" mass="14533">MSGAQAPVAGVRLDVWLWAARFFKTRALARQAVEGGKVQVGGQGAKPSRALRAGDALTVRRGEEMFELRVLGLSDQRGPAPVARLLYEESEASRVAREQAAAERRAAAAGYRPPASKPDKRARRLIQALGDLDAL</sequence>
<evidence type="ECO:0000313" key="8">
    <source>
        <dbReference type="Proteomes" id="UP000241736"/>
    </source>
</evidence>
<dbReference type="InterPro" id="IPR036986">
    <property type="entry name" value="S4_RNA-bd_sf"/>
</dbReference>
<evidence type="ECO:0000256" key="5">
    <source>
        <dbReference type="SAM" id="MobiDB-lite"/>
    </source>
</evidence>
<evidence type="ECO:0000256" key="4">
    <source>
        <dbReference type="PIRNR" id="PIRNR016821"/>
    </source>
</evidence>